<feature type="region of interest" description="Disordered" evidence="2">
    <location>
        <begin position="147"/>
        <end position="190"/>
    </location>
</feature>
<accession>A0A378Y7W3</accession>
<evidence type="ECO:0000313" key="4">
    <source>
        <dbReference type="EMBL" id="SUA73305.1"/>
    </source>
</evidence>
<name>A0A378Y7W3_9NOCA</name>
<gene>
    <name evidence="4" type="ORF">NCTC1934_00743</name>
</gene>
<keyword evidence="5" id="KW-1185">Reference proteome</keyword>
<dbReference type="InterPro" id="IPR007060">
    <property type="entry name" value="FtsL/DivIC"/>
</dbReference>
<organism evidence="4 5">
    <name type="scientific">Nocardia otitidiscaviarum</name>
    <dbReference type="NCBI Taxonomy" id="1823"/>
    <lineage>
        <taxon>Bacteria</taxon>
        <taxon>Bacillati</taxon>
        <taxon>Actinomycetota</taxon>
        <taxon>Actinomycetes</taxon>
        <taxon>Mycobacteriales</taxon>
        <taxon>Nocardiaceae</taxon>
        <taxon>Nocardia</taxon>
    </lineage>
</organism>
<evidence type="ECO:0000256" key="1">
    <source>
        <dbReference type="SAM" id="Coils"/>
    </source>
</evidence>
<keyword evidence="3" id="KW-1133">Transmembrane helix</keyword>
<sequence>MTERRARGTSPAGRGDRRSSRSARSRPAASGKGRTTAGARAAARRAAKSAKPARSEHKILGLSTGRAVLLAAVVAALALTLAVPLRTYFSQRAEAQQLAAERAQLEAEVAELRDRRAQQQDPAYTRAEARDRLRLVMPGETPYIVQVPGIEQPAVPSPTSKPREPDPWYTELWRSISEPQPTPTQEGAPG</sequence>
<evidence type="ECO:0000256" key="3">
    <source>
        <dbReference type="SAM" id="Phobius"/>
    </source>
</evidence>
<dbReference type="STRING" id="1406858.GCA_000710895_01237"/>
<protein>
    <submittedName>
        <fullName evidence="4">Septum formation initiator</fullName>
    </submittedName>
</protein>
<feature type="compositionally biased region" description="Polar residues" evidence="2">
    <location>
        <begin position="177"/>
        <end position="190"/>
    </location>
</feature>
<dbReference type="Pfam" id="PF04977">
    <property type="entry name" value="DivIC"/>
    <property type="match status" value="1"/>
</dbReference>
<feature type="transmembrane region" description="Helical" evidence="3">
    <location>
        <begin position="67"/>
        <end position="89"/>
    </location>
</feature>
<dbReference type="EMBL" id="UGRY01000002">
    <property type="protein sequence ID" value="SUA73305.1"/>
    <property type="molecule type" value="Genomic_DNA"/>
</dbReference>
<keyword evidence="3" id="KW-0812">Transmembrane</keyword>
<dbReference type="Proteomes" id="UP000255467">
    <property type="component" value="Unassembled WGS sequence"/>
</dbReference>
<dbReference type="OrthoDB" id="5187715at2"/>
<dbReference type="AlphaFoldDB" id="A0A378Y7W3"/>
<reference evidence="4 5" key="1">
    <citation type="submission" date="2018-06" db="EMBL/GenBank/DDBJ databases">
        <authorList>
            <consortium name="Pathogen Informatics"/>
            <person name="Doyle S."/>
        </authorList>
    </citation>
    <scope>NUCLEOTIDE SEQUENCE [LARGE SCALE GENOMIC DNA]</scope>
    <source>
        <strain evidence="4 5">NCTC1934</strain>
    </source>
</reference>
<proteinExistence type="predicted"/>
<feature type="coiled-coil region" evidence="1">
    <location>
        <begin position="88"/>
        <end position="120"/>
    </location>
</feature>
<keyword evidence="3" id="KW-0472">Membrane</keyword>
<evidence type="ECO:0000313" key="5">
    <source>
        <dbReference type="Proteomes" id="UP000255467"/>
    </source>
</evidence>
<feature type="compositionally biased region" description="Low complexity" evidence="2">
    <location>
        <begin position="25"/>
        <end position="41"/>
    </location>
</feature>
<dbReference type="RefSeq" id="WP_039817084.1">
    <property type="nucleotide sequence ID" value="NZ_UGRY01000002.1"/>
</dbReference>
<evidence type="ECO:0000256" key="2">
    <source>
        <dbReference type="SAM" id="MobiDB-lite"/>
    </source>
</evidence>
<feature type="region of interest" description="Disordered" evidence="2">
    <location>
        <begin position="1"/>
        <end position="58"/>
    </location>
</feature>
<keyword evidence="1" id="KW-0175">Coiled coil</keyword>